<reference evidence="4" key="1">
    <citation type="journal article" date="2011" name="Proc. Natl. Acad. Sci. U.S.A.">
        <title>Obligate biotrophy features unraveled by the genomic analysis of rust fungi.</title>
        <authorList>
            <person name="Duplessis S."/>
            <person name="Cuomo C.A."/>
            <person name="Lin Y.-C."/>
            <person name="Aerts A."/>
            <person name="Tisserant E."/>
            <person name="Veneault-Fourrey C."/>
            <person name="Joly D.L."/>
            <person name="Hacquard S."/>
            <person name="Amselem J."/>
            <person name="Cantarel B.L."/>
            <person name="Chiu R."/>
            <person name="Coutinho P.M."/>
            <person name="Feau N."/>
            <person name="Field M."/>
            <person name="Frey P."/>
            <person name="Gelhaye E."/>
            <person name="Goldberg J."/>
            <person name="Grabherr M.G."/>
            <person name="Kodira C.D."/>
            <person name="Kohler A."/>
            <person name="Kuees U."/>
            <person name="Lindquist E.A."/>
            <person name="Lucas S.M."/>
            <person name="Mago R."/>
            <person name="Mauceli E."/>
            <person name="Morin E."/>
            <person name="Murat C."/>
            <person name="Pangilinan J.L."/>
            <person name="Park R."/>
            <person name="Pearson M."/>
            <person name="Quesneville H."/>
            <person name="Rouhier N."/>
            <person name="Sakthikumar S."/>
            <person name="Salamov A.A."/>
            <person name="Schmutz J."/>
            <person name="Selles B."/>
            <person name="Shapiro H."/>
            <person name="Tanguay P."/>
            <person name="Tuskan G.A."/>
            <person name="Henrissat B."/>
            <person name="Van de Peer Y."/>
            <person name="Rouze P."/>
            <person name="Ellis J.G."/>
            <person name="Dodds P.N."/>
            <person name="Schein J.E."/>
            <person name="Zhong S."/>
            <person name="Hamelin R.C."/>
            <person name="Grigoriev I.V."/>
            <person name="Szabo L.J."/>
            <person name="Martin F."/>
        </authorList>
    </citation>
    <scope>NUCLEOTIDE SEQUENCE [LARGE SCALE GENOMIC DNA]</scope>
    <source>
        <strain evidence="4">98AG31 / pathotype 3-4-7</strain>
    </source>
</reference>
<dbReference type="PROSITE" id="PS51471">
    <property type="entry name" value="FE2OG_OXY"/>
    <property type="match status" value="1"/>
</dbReference>
<protein>
    <recommendedName>
        <fullName evidence="2">Fe2OG dioxygenase domain-containing protein</fullName>
    </recommendedName>
</protein>
<dbReference type="AlphaFoldDB" id="F4S9K7"/>
<name>F4S9K7_MELLP</name>
<dbReference type="STRING" id="747676.F4S9K7"/>
<keyword evidence="1" id="KW-0560">Oxidoreductase</keyword>
<dbReference type="OrthoDB" id="288590at2759"/>
<dbReference type="PANTHER" id="PTHR47990">
    <property type="entry name" value="2-OXOGLUTARATE (2OG) AND FE(II)-DEPENDENT OXYGENASE SUPERFAMILY PROTEIN-RELATED"/>
    <property type="match status" value="1"/>
</dbReference>
<dbReference type="Gene3D" id="2.60.120.330">
    <property type="entry name" value="B-lactam Antibiotic, Isopenicillin N Synthase, Chain"/>
    <property type="match status" value="1"/>
</dbReference>
<dbReference type="Pfam" id="PF03171">
    <property type="entry name" value="2OG-FeII_Oxy"/>
    <property type="match status" value="1"/>
</dbReference>
<dbReference type="InterPro" id="IPR005123">
    <property type="entry name" value="Oxoglu/Fe-dep_dioxygenase_dom"/>
</dbReference>
<dbReference type="EMBL" id="GL883171">
    <property type="protein sequence ID" value="EGF98655.1"/>
    <property type="molecule type" value="Genomic_DNA"/>
</dbReference>
<accession>F4S9K7</accession>
<gene>
    <name evidence="3" type="ORF">MELLADRAFT_40738</name>
</gene>
<dbReference type="HOGENOM" id="CLU_010119_6_1_1"/>
<keyword evidence="4" id="KW-1185">Reference proteome</keyword>
<dbReference type="InterPro" id="IPR050231">
    <property type="entry name" value="Iron_ascorbate_oxido_reductase"/>
</dbReference>
<evidence type="ECO:0000313" key="3">
    <source>
        <dbReference type="EMBL" id="EGF98655.1"/>
    </source>
</evidence>
<dbReference type="KEGG" id="mlr:MELLADRAFT_40738"/>
<comment type="similarity">
    <text evidence="1">Belongs to the iron/ascorbate-dependent oxidoreductase family.</text>
</comment>
<evidence type="ECO:0000256" key="1">
    <source>
        <dbReference type="RuleBase" id="RU003682"/>
    </source>
</evidence>
<dbReference type="InterPro" id="IPR044861">
    <property type="entry name" value="IPNS-like_FE2OG_OXY"/>
</dbReference>
<keyword evidence="1" id="KW-0408">Iron</keyword>
<dbReference type="Pfam" id="PF14226">
    <property type="entry name" value="DIOX_N"/>
    <property type="match status" value="1"/>
</dbReference>
<dbReference type="GO" id="GO:0046872">
    <property type="term" value="F:metal ion binding"/>
    <property type="evidence" value="ECO:0007669"/>
    <property type="project" value="UniProtKB-KW"/>
</dbReference>
<evidence type="ECO:0000313" key="4">
    <source>
        <dbReference type="Proteomes" id="UP000001072"/>
    </source>
</evidence>
<dbReference type="InterPro" id="IPR027443">
    <property type="entry name" value="IPNS-like_sf"/>
</dbReference>
<organism evidence="4">
    <name type="scientific">Melampsora larici-populina (strain 98AG31 / pathotype 3-4-7)</name>
    <name type="common">Poplar leaf rust fungus</name>
    <dbReference type="NCBI Taxonomy" id="747676"/>
    <lineage>
        <taxon>Eukaryota</taxon>
        <taxon>Fungi</taxon>
        <taxon>Dikarya</taxon>
        <taxon>Basidiomycota</taxon>
        <taxon>Pucciniomycotina</taxon>
        <taxon>Pucciniomycetes</taxon>
        <taxon>Pucciniales</taxon>
        <taxon>Melampsoraceae</taxon>
        <taxon>Melampsora</taxon>
    </lineage>
</organism>
<dbReference type="InParanoid" id="F4S9K7"/>
<dbReference type="RefSeq" id="XP_007418036.1">
    <property type="nucleotide sequence ID" value="XM_007417974.1"/>
</dbReference>
<dbReference type="GeneID" id="18927917"/>
<dbReference type="GO" id="GO:0016491">
    <property type="term" value="F:oxidoreductase activity"/>
    <property type="evidence" value="ECO:0007669"/>
    <property type="project" value="UniProtKB-KW"/>
</dbReference>
<dbReference type="InterPro" id="IPR026992">
    <property type="entry name" value="DIOX_N"/>
</dbReference>
<feature type="domain" description="Fe2OG dioxygenase" evidence="2">
    <location>
        <begin position="190"/>
        <end position="300"/>
    </location>
</feature>
<keyword evidence="1" id="KW-0479">Metal-binding</keyword>
<dbReference type="SUPFAM" id="SSF51197">
    <property type="entry name" value="Clavaminate synthase-like"/>
    <property type="match status" value="1"/>
</dbReference>
<evidence type="ECO:0000259" key="2">
    <source>
        <dbReference type="PROSITE" id="PS51471"/>
    </source>
</evidence>
<proteinExistence type="inferred from homology"/>
<dbReference type="VEuPathDB" id="FungiDB:MELLADRAFT_40738"/>
<sequence length="339" mass="39504">MNPNKIIDFSTFHNPSTSIQSKIKLSNQINHQLNNFGYLYLTEIPIQNQTIQDAFQWSQKFFNLPLEIKQKVSHPIDGSINRGYSAIGIEKVVQNDLKNPISIKSNRSKPDDQRETFDLGKFNFQSNPSLQNLWLPDPIEKDYHLNGMQDFFKKFYQECYEFEHQLLEAISISLLGIEHQDYLSNFHIQADNQIRLSHYPSIIKNDHNLSINRFSPHTDFSTFTILFQDQQSGLEIEDQFKPNQFNPIPSIPNTVILHVGDLLMRWTNDHFKSPLHRVSLPLSETNLIPERYLISFFCGPDRGTLIDCLETCFHPTHDPKKYGPITAEAYIDMRLKLSY</sequence>
<dbReference type="eggNOG" id="KOG0143">
    <property type="taxonomic scope" value="Eukaryota"/>
</dbReference>
<dbReference type="Proteomes" id="UP000001072">
    <property type="component" value="Unassembled WGS sequence"/>
</dbReference>